<dbReference type="Pfam" id="PF00892">
    <property type="entry name" value="EamA"/>
    <property type="match status" value="2"/>
</dbReference>
<protein>
    <submittedName>
        <fullName evidence="3">EamA family transporter</fullName>
    </submittedName>
</protein>
<dbReference type="AlphaFoldDB" id="A0A1Y1CHC0"/>
<feature type="transmembrane region" description="Helical" evidence="1">
    <location>
        <begin position="69"/>
        <end position="88"/>
    </location>
</feature>
<feature type="transmembrane region" description="Helical" evidence="1">
    <location>
        <begin position="34"/>
        <end position="57"/>
    </location>
</feature>
<dbReference type="OrthoDB" id="5729944at2"/>
<name>A0A1Y1CHC0_9BACT</name>
<feature type="domain" description="EamA" evidence="2">
    <location>
        <begin position="156"/>
        <end position="286"/>
    </location>
</feature>
<keyword evidence="4" id="KW-1185">Reference proteome</keyword>
<sequence>MNTQKKAYIFALSAILCWSTVATAFKIALNGMNFLHLLLISSGVAMLFLGSLLLFTSQLQKAFTGNKMDYIRSAGLGFLNPFLYYLVLLKAYSILPAQFALSLNYIWPITLVLLSIPLLKQKIGWKSLLCILVSFSGVLIIANKGSFTSIETPNTYGVVLALSSSLFWALFWLFNVRDAREEKQKLFLNFVFGFLYILISILLFSDFRMPDNKSILAAIYIGIVECGIAYVFWLKALKITSSTDKISNLVFLSPFISLLFVHLIIGESIYLSTLAGLVLIILGIVLQKFIKKSNSIE</sequence>
<reference evidence="4" key="2">
    <citation type="journal article" date="2020" name="Antonie Van Leeuwenhoek">
        <title>Labilibaculum antarcticum sp. nov., a novel facultative anaerobic, psychrotorelant bacterium isolated from marine sediment of Antarctica.</title>
        <authorList>
            <person name="Watanabe M."/>
            <person name="Kojima H."/>
            <person name="Fukui M."/>
        </authorList>
    </citation>
    <scope>NUCLEOTIDE SEQUENCE [LARGE SCALE GENOMIC DNA]</scope>
    <source>
        <strain evidence="4">SPP2</strain>
    </source>
</reference>
<feature type="domain" description="EamA" evidence="2">
    <location>
        <begin position="6"/>
        <end position="141"/>
    </location>
</feature>
<feature type="transmembrane region" description="Helical" evidence="1">
    <location>
        <begin position="123"/>
        <end position="142"/>
    </location>
</feature>
<evidence type="ECO:0000313" key="4">
    <source>
        <dbReference type="Proteomes" id="UP000218267"/>
    </source>
</evidence>
<keyword evidence="1" id="KW-0472">Membrane</keyword>
<dbReference type="KEGG" id="mbas:ALGA_1340"/>
<dbReference type="GO" id="GO:0016020">
    <property type="term" value="C:membrane"/>
    <property type="evidence" value="ECO:0007669"/>
    <property type="project" value="InterPro"/>
</dbReference>
<feature type="transmembrane region" description="Helical" evidence="1">
    <location>
        <begin position="154"/>
        <end position="174"/>
    </location>
</feature>
<dbReference type="SUPFAM" id="SSF103481">
    <property type="entry name" value="Multidrug resistance efflux transporter EmrE"/>
    <property type="match status" value="2"/>
</dbReference>
<reference evidence="3 4" key="1">
    <citation type="journal article" date="2018" name="Mar. Genomics">
        <title>Complete genome sequence of Marinifilaceae bacterium strain SPP2, isolated from the Antarctic marine sediment.</title>
        <authorList>
            <person name="Watanabe M."/>
            <person name="Kojima H."/>
            <person name="Fukui M."/>
        </authorList>
    </citation>
    <scope>NUCLEOTIDE SEQUENCE [LARGE SCALE GENOMIC DNA]</scope>
    <source>
        <strain evidence="3 4">SPP2</strain>
    </source>
</reference>
<accession>A0A1Y1CHC0</accession>
<dbReference type="InterPro" id="IPR037185">
    <property type="entry name" value="EmrE-like"/>
</dbReference>
<feature type="transmembrane region" description="Helical" evidence="1">
    <location>
        <begin position="271"/>
        <end position="290"/>
    </location>
</feature>
<dbReference type="PANTHER" id="PTHR22911">
    <property type="entry name" value="ACYL-MALONYL CONDENSING ENZYME-RELATED"/>
    <property type="match status" value="1"/>
</dbReference>
<keyword evidence="1" id="KW-1133">Transmembrane helix</keyword>
<dbReference type="InterPro" id="IPR000620">
    <property type="entry name" value="EamA_dom"/>
</dbReference>
<evidence type="ECO:0000256" key="1">
    <source>
        <dbReference type="SAM" id="Phobius"/>
    </source>
</evidence>
<feature type="transmembrane region" description="Helical" evidence="1">
    <location>
        <begin position="186"/>
        <end position="203"/>
    </location>
</feature>
<dbReference type="RefSeq" id="WP_096428613.1">
    <property type="nucleotide sequence ID" value="NZ_AP018042.1"/>
</dbReference>
<dbReference type="Proteomes" id="UP000218267">
    <property type="component" value="Chromosome"/>
</dbReference>
<proteinExistence type="predicted"/>
<gene>
    <name evidence="3" type="ORF">ALGA_1340</name>
</gene>
<dbReference type="EMBL" id="AP018042">
    <property type="protein sequence ID" value="BAX79724.1"/>
    <property type="molecule type" value="Genomic_DNA"/>
</dbReference>
<keyword evidence="1" id="KW-0812">Transmembrane</keyword>
<feature type="transmembrane region" description="Helical" evidence="1">
    <location>
        <begin position="215"/>
        <end position="234"/>
    </location>
</feature>
<evidence type="ECO:0000313" key="3">
    <source>
        <dbReference type="EMBL" id="BAX79724.1"/>
    </source>
</evidence>
<dbReference type="PANTHER" id="PTHR22911:SF137">
    <property type="entry name" value="SOLUTE CARRIER FAMILY 35 MEMBER G2-RELATED"/>
    <property type="match status" value="1"/>
</dbReference>
<evidence type="ECO:0000259" key="2">
    <source>
        <dbReference type="Pfam" id="PF00892"/>
    </source>
</evidence>
<organism evidence="3 4">
    <name type="scientific">Labilibaculum antarcticum</name>
    <dbReference type="NCBI Taxonomy" id="1717717"/>
    <lineage>
        <taxon>Bacteria</taxon>
        <taxon>Pseudomonadati</taxon>
        <taxon>Bacteroidota</taxon>
        <taxon>Bacteroidia</taxon>
        <taxon>Marinilabiliales</taxon>
        <taxon>Marinifilaceae</taxon>
        <taxon>Labilibaculum</taxon>
    </lineage>
</organism>
<feature type="transmembrane region" description="Helical" evidence="1">
    <location>
        <begin position="246"/>
        <end position="265"/>
    </location>
</feature>
<feature type="transmembrane region" description="Helical" evidence="1">
    <location>
        <begin position="94"/>
        <end position="116"/>
    </location>
</feature>